<dbReference type="RefSeq" id="WP_075426645.1">
    <property type="nucleotide sequence ID" value="NZ_CZVI01000012.1"/>
</dbReference>
<evidence type="ECO:0000313" key="1">
    <source>
        <dbReference type="EMBL" id="CUS87309.1"/>
    </source>
</evidence>
<protein>
    <recommendedName>
        <fullName evidence="5">Cytochrome c domain-containing protein</fullName>
    </recommendedName>
</protein>
<keyword evidence="4" id="KW-1185">Reference proteome</keyword>
<dbReference type="GO" id="GO:0009055">
    <property type="term" value="F:electron transfer activity"/>
    <property type="evidence" value="ECO:0007669"/>
    <property type="project" value="InterPro"/>
</dbReference>
<gene>
    <name evidence="2" type="ORF">JGI4_02339</name>
    <name evidence="1" type="ORF">JGI8_01095</name>
</gene>
<accession>A0A0P1LUI4</accession>
<evidence type="ECO:0000313" key="4">
    <source>
        <dbReference type="Proteomes" id="UP000182200"/>
    </source>
</evidence>
<dbReference type="OrthoDB" id="106501at2"/>
<sequence>MLGKIFTQVLLLILVFSIVLPQNQSGSIFWGQNCARCHNVRGFNEFNDAQWDVIVRHMRIIGNLPGDQARAILKFLQEANNPPEEGNAVEESVKDYVNKRVESFELFPSSKFFVSGYGVSQFVSVKEEVPSFETSFTPLFHLAIGNNTYFMVEPEFELEDTKVAIELEIAQVSYFVNDYLTLVAGKFILPFNVYSERLHPTWIDKLPRRPLIYTNLLDHALSDVGIQLRGGASLPFSEGSKINYAFYIVNGPRLEMGELMIGENFTDVDTNKTIGGRLGILPVWNLEIGASYMSGKASDEEGTRKEDFSMIGFDGEYHFGGLEFRGEFIRLERKFGGWKETKNGFYVQASYRLSGEGFLGNLEPVIRYGSVSHEEEKITQLAFGIDYWLAPSSAIKLAYESNKNIPNRLTLQLVIGL</sequence>
<dbReference type="InterPro" id="IPR036909">
    <property type="entry name" value="Cyt_c-like_dom_sf"/>
</dbReference>
<evidence type="ECO:0000313" key="3">
    <source>
        <dbReference type="Proteomes" id="UP000182011"/>
    </source>
</evidence>
<accession>A0A0P1MCT6</accession>
<dbReference type="Proteomes" id="UP000182200">
    <property type="component" value="Unassembled WGS sequence"/>
</dbReference>
<dbReference type="GO" id="GO:0020037">
    <property type="term" value="F:heme binding"/>
    <property type="evidence" value="ECO:0007669"/>
    <property type="project" value="InterPro"/>
</dbReference>
<accession>A0A0P1MXU6</accession>
<name>A0A0P1MTZ3_9BACT</name>
<evidence type="ECO:0008006" key="5">
    <source>
        <dbReference type="Google" id="ProtNLM"/>
    </source>
</evidence>
<dbReference type="SUPFAM" id="SSF56935">
    <property type="entry name" value="Porins"/>
    <property type="match status" value="1"/>
</dbReference>
<accession>A0A0P1LZ57</accession>
<accession>A0A0P1LMM8</accession>
<reference evidence="2 3" key="1">
    <citation type="submission" date="2015-11" db="EMBL/GenBank/DDBJ databases">
        <authorList>
            <person name="Zhang Y."/>
            <person name="Guo Z."/>
        </authorList>
    </citation>
    <scope>NUCLEOTIDE SEQUENCE [LARGE SCALE GENOMIC DNA]</scope>
    <source>
        <strain evidence="2">JGI-4</strain>
    </source>
</reference>
<dbReference type="Proteomes" id="UP000182011">
    <property type="component" value="Unassembled WGS sequence"/>
</dbReference>
<organism evidence="2 3">
    <name type="scientific">Candidatus Kryptonium thompsonii</name>
    <dbReference type="NCBI Taxonomy" id="1633631"/>
    <lineage>
        <taxon>Bacteria</taxon>
        <taxon>Pseudomonadati</taxon>
        <taxon>Candidatus Kryptoniota</taxon>
        <taxon>Candidatus Kryptonium</taxon>
    </lineage>
</organism>
<accession>A0A0P1MTZ3</accession>
<dbReference type="SUPFAM" id="SSF46626">
    <property type="entry name" value="Cytochrome c"/>
    <property type="match status" value="1"/>
</dbReference>
<dbReference type="STRING" id="1633631.GCA_001442925_02327"/>
<dbReference type="InterPro" id="IPR023614">
    <property type="entry name" value="Porin_dom_sf"/>
</dbReference>
<dbReference type="AlphaFoldDB" id="A0A0P1MTZ3"/>
<accession>A0A0S4NDW9</accession>
<reference evidence="1 4" key="2">
    <citation type="submission" date="2015-11" db="EMBL/GenBank/DDBJ databases">
        <authorList>
            <person name="Varghese N."/>
        </authorList>
    </citation>
    <scope>NUCLEOTIDE SEQUENCE [LARGE SCALE GENOMIC DNA]</scope>
    <source>
        <strain evidence="1 4">JGI-8</strain>
    </source>
</reference>
<evidence type="ECO:0000313" key="2">
    <source>
        <dbReference type="EMBL" id="CUU09326.1"/>
    </source>
</evidence>
<accession>A0A0P1LCE8</accession>
<accession>A0A0P1LZ59</accession>
<dbReference type="EMBL" id="FAOP01000016">
    <property type="protein sequence ID" value="CUU09326.1"/>
    <property type="molecule type" value="Genomic_DNA"/>
</dbReference>
<dbReference type="EMBL" id="CZVI01000012">
    <property type="protein sequence ID" value="CUS87309.1"/>
    <property type="molecule type" value="Genomic_DNA"/>
</dbReference>
<accession>A0A0N7MS45</accession>
<proteinExistence type="predicted"/>
<dbReference type="Gene3D" id="2.40.160.10">
    <property type="entry name" value="Porin"/>
    <property type="match status" value="1"/>
</dbReference>